<dbReference type="GO" id="GO:0016020">
    <property type="term" value="C:membrane"/>
    <property type="evidence" value="ECO:0007669"/>
    <property type="project" value="TreeGrafter"/>
</dbReference>
<dbReference type="Proteomes" id="UP001138500">
    <property type="component" value="Unassembled WGS sequence"/>
</dbReference>
<feature type="transmembrane region" description="Helical" evidence="1">
    <location>
        <begin position="12"/>
        <end position="36"/>
    </location>
</feature>
<evidence type="ECO:0000313" key="3">
    <source>
        <dbReference type="EMBL" id="KAH9832139.1"/>
    </source>
</evidence>
<dbReference type="PANTHER" id="PTHR43272">
    <property type="entry name" value="LONG-CHAIN-FATTY-ACID--COA LIGASE"/>
    <property type="match status" value="1"/>
</dbReference>
<keyword evidence="1" id="KW-0472">Membrane</keyword>
<protein>
    <submittedName>
        <fullName evidence="3">AMP-extracellular domain-containing</fullName>
    </submittedName>
</protein>
<dbReference type="Gene3D" id="3.40.50.12780">
    <property type="entry name" value="N-terminal domain of ligase-like"/>
    <property type="match status" value="1"/>
</dbReference>
<dbReference type="AlphaFoldDB" id="A0A9W7SVP5"/>
<dbReference type="OrthoDB" id="4138492at2759"/>
<evidence type="ECO:0000256" key="1">
    <source>
        <dbReference type="SAM" id="Phobius"/>
    </source>
</evidence>
<dbReference type="GO" id="GO:0005783">
    <property type="term" value="C:endoplasmic reticulum"/>
    <property type="evidence" value="ECO:0007669"/>
    <property type="project" value="TreeGrafter"/>
</dbReference>
<dbReference type="PANTHER" id="PTHR43272:SF11">
    <property type="entry name" value="AMP-DEPENDENT SYNTHETASE_LIGASE DOMAIN-CONTAINING PROTEIN"/>
    <property type="match status" value="1"/>
</dbReference>
<keyword evidence="1" id="KW-0812">Transmembrane</keyword>
<evidence type="ECO:0000259" key="2">
    <source>
        <dbReference type="Pfam" id="PF00501"/>
    </source>
</evidence>
<name>A0A9W7SVP5_9PEZI</name>
<dbReference type="EMBL" id="RIBY02001125">
    <property type="protein sequence ID" value="KAH9832139.1"/>
    <property type="molecule type" value="Genomic_DNA"/>
</dbReference>
<keyword evidence="4" id="KW-1185">Reference proteome</keyword>
<dbReference type="SUPFAM" id="SSF56801">
    <property type="entry name" value="Acetyl-CoA synthetase-like"/>
    <property type="match status" value="1"/>
</dbReference>
<organism evidence="3 4">
    <name type="scientific">Teratosphaeria destructans</name>
    <dbReference type="NCBI Taxonomy" id="418781"/>
    <lineage>
        <taxon>Eukaryota</taxon>
        <taxon>Fungi</taxon>
        <taxon>Dikarya</taxon>
        <taxon>Ascomycota</taxon>
        <taxon>Pezizomycotina</taxon>
        <taxon>Dothideomycetes</taxon>
        <taxon>Dothideomycetidae</taxon>
        <taxon>Mycosphaerellales</taxon>
        <taxon>Teratosphaeriaceae</taxon>
        <taxon>Teratosphaeria</taxon>
    </lineage>
</organism>
<reference evidence="3 4" key="1">
    <citation type="journal article" date="2018" name="IMA Fungus">
        <title>IMA Genome-F 10: Nine draft genome sequences of Claviceps purpurea s.lat., including C. arundinis, C. humidiphila, and C. cf. spartinae, pseudomolecules for the pitch canker pathogen Fusarium circinatum, draft genome of Davidsoniella eucalypti, Grosmannia galeiformis, Quambalaria eucalypti, and Teratosphaeria destructans.</title>
        <authorList>
            <person name="Wingfield B.D."/>
            <person name="Liu M."/>
            <person name="Nguyen H.D."/>
            <person name="Lane F.A."/>
            <person name="Morgan S.W."/>
            <person name="De Vos L."/>
            <person name="Wilken P.M."/>
            <person name="Duong T.A."/>
            <person name="Aylward J."/>
            <person name="Coetzee M.P."/>
            <person name="Dadej K."/>
            <person name="De Beer Z.W."/>
            <person name="Findlay W."/>
            <person name="Havenga M."/>
            <person name="Kolarik M."/>
            <person name="Menzies J.G."/>
            <person name="Naidoo K."/>
            <person name="Pochopski O."/>
            <person name="Shoukouhi P."/>
            <person name="Santana Q.C."/>
            <person name="Seifert K.A."/>
            <person name="Soal N."/>
            <person name="Steenkamp E.T."/>
            <person name="Tatham C.T."/>
            <person name="van der Nest M.A."/>
            <person name="Wingfield M.J."/>
        </authorList>
    </citation>
    <scope>NUCLEOTIDE SEQUENCE [LARGE SCALE GENOMIC DNA]</scope>
    <source>
        <strain evidence="3">CMW44962</strain>
    </source>
</reference>
<feature type="domain" description="AMP-dependent synthetase/ligase" evidence="2">
    <location>
        <begin position="143"/>
        <end position="549"/>
    </location>
</feature>
<proteinExistence type="predicted"/>
<sequence length="568" mass="60563">MANWLDSADHHLATLLADWSILTTILALVIVAYVVYPVLYPDEPDTHPLLLARQSSVSPIRNKGESAVYRSPEVPHGYPLKSGLNVKELGAPRWAAGKDGDVRDIWREVLKGGSKGEEGKDIAKGSIMTIMGSEELIDHPVEELTKEINVLGKHFKDAGVKKVAIYLPNSVEYLSTIFACAFYGLTPVLLPYNQPHPKVYDLINATGADGLVCAAGSLPLDGLAESCQGLHLLTWMVEKTSRHMDWNGVPDAAADRLRVSVWHDVVEEHKGTTAASLPADDAAAKPADLITVWQGADAQSTPEVVTFTQANIVAATAALISALPLRQRFTPSDLVLPADSFTHTYVLCQTFAALYTHASLAINSVAGPGVDLHLASRSVSPTVIVASAETMAAMHEKESKTVTSIPQKLSKFTSSRSLAAGKMPTDSTIIRALGPASNAIGNEPGRLRLILVSERVGAGTPALSSAQLSDLRIATRSRIVYALTAAKVAGAVAQTGVFDYRREERVEYSHFGIPVSAVEVKLVGGVEEELGSVQPKGEIVVTGPAVAGGEVRLGARGRIREDTTLAYV</sequence>
<dbReference type="InterPro" id="IPR000873">
    <property type="entry name" value="AMP-dep_synth/lig_dom"/>
</dbReference>
<evidence type="ECO:0000313" key="4">
    <source>
        <dbReference type="Proteomes" id="UP001138500"/>
    </source>
</evidence>
<accession>A0A9W7SVP5</accession>
<dbReference type="GO" id="GO:0004467">
    <property type="term" value="F:long-chain fatty acid-CoA ligase activity"/>
    <property type="evidence" value="ECO:0007669"/>
    <property type="project" value="TreeGrafter"/>
</dbReference>
<gene>
    <name evidence="3" type="ORF">Tdes44962_MAKER08829</name>
</gene>
<dbReference type="InterPro" id="IPR042099">
    <property type="entry name" value="ANL_N_sf"/>
</dbReference>
<keyword evidence="1" id="KW-1133">Transmembrane helix</keyword>
<comment type="caution">
    <text evidence="3">The sequence shown here is derived from an EMBL/GenBank/DDBJ whole genome shotgun (WGS) entry which is preliminary data.</text>
</comment>
<dbReference type="Pfam" id="PF00501">
    <property type="entry name" value="AMP-binding"/>
    <property type="match status" value="1"/>
</dbReference>
<reference evidence="3 4" key="2">
    <citation type="journal article" date="2021" name="Curr. Genet.">
        <title>Genetic response to nitrogen starvation in the aggressive Eucalyptus foliar pathogen Teratosphaeria destructans.</title>
        <authorList>
            <person name="Havenga M."/>
            <person name="Wingfield B.D."/>
            <person name="Wingfield M.J."/>
            <person name="Dreyer L.L."/>
            <person name="Roets F."/>
            <person name="Aylward J."/>
        </authorList>
    </citation>
    <scope>NUCLEOTIDE SEQUENCE [LARGE SCALE GENOMIC DNA]</scope>
    <source>
        <strain evidence="3">CMW44962</strain>
    </source>
</reference>